<reference evidence="2" key="2">
    <citation type="journal article" date="2021" name="J Anim Sci Technol">
        <title>Complete genome sequence of Paenibacillus konkukensis sp. nov. SK3146 as a potential probiotic strain.</title>
        <authorList>
            <person name="Jung H.I."/>
            <person name="Park S."/>
            <person name="Niu K.M."/>
            <person name="Lee S.W."/>
            <person name="Kothari D."/>
            <person name="Yi K.J."/>
            <person name="Kim S.K."/>
        </authorList>
    </citation>
    <scope>NUCLEOTIDE SEQUENCE</scope>
    <source>
        <strain evidence="2">SK3146</strain>
    </source>
</reference>
<proteinExistence type="predicted"/>
<evidence type="ECO:0008006" key="4">
    <source>
        <dbReference type="Google" id="ProtNLM"/>
    </source>
</evidence>
<keyword evidence="1" id="KW-0472">Membrane</keyword>
<accession>A0ABY4RYY6</accession>
<keyword evidence="3" id="KW-1185">Reference proteome</keyword>
<feature type="transmembrane region" description="Helical" evidence="1">
    <location>
        <begin position="55"/>
        <end position="78"/>
    </location>
</feature>
<gene>
    <name evidence="2" type="ORF">SK3146_06932</name>
</gene>
<keyword evidence="1" id="KW-1133">Transmembrane helix</keyword>
<keyword evidence="1" id="KW-0812">Transmembrane</keyword>
<reference evidence="2" key="1">
    <citation type="submission" date="2018-02" db="EMBL/GenBank/DDBJ databases">
        <authorList>
            <person name="Kim S.-K."/>
            <person name="Jung H.-I."/>
            <person name="Lee S.-W."/>
        </authorList>
    </citation>
    <scope>NUCLEOTIDE SEQUENCE</scope>
    <source>
        <strain evidence="2">SK3146</strain>
    </source>
</reference>
<dbReference type="EMBL" id="CP027059">
    <property type="protein sequence ID" value="UQZ87630.1"/>
    <property type="molecule type" value="Genomic_DNA"/>
</dbReference>
<feature type="transmembrane region" description="Helical" evidence="1">
    <location>
        <begin position="90"/>
        <end position="113"/>
    </location>
</feature>
<protein>
    <recommendedName>
        <fullName evidence="4">DUF420 domain-containing protein</fullName>
    </recommendedName>
</protein>
<dbReference type="Proteomes" id="UP001057134">
    <property type="component" value="Chromosome"/>
</dbReference>
<evidence type="ECO:0000313" key="3">
    <source>
        <dbReference type="Proteomes" id="UP001057134"/>
    </source>
</evidence>
<organism evidence="2 3">
    <name type="scientific">Paenibacillus konkukensis</name>
    <dbReference type="NCBI Taxonomy" id="2020716"/>
    <lineage>
        <taxon>Bacteria</taxon>
        <taxon>Bacillati</taxon>
        <taxon>Bacillota</taxon>
        <taxon>Bacilli</taxon>
        <taxon>Bacillales</taxon>
        <taxon>Paenibacillaceae</taxon>
        <taxon>Paenibacillus</taxon>
    </lineage>
</organism>
<feature type="transmembrane region" description="Helical" evidence="1">
    <location>
        <begin position="12"/>
        <end position="35"/>
    </location>
</feature>
<evidence type="ECO:0000256" key="1">
    <source>
        <dbReference type="SAM" id="Phobius"/>
    </source>
</evidence>
<dbReference type="RefSeq" id="WP_249863073.1">
    <property type="nucleotide sequence ID" value="NZ_CP027059.1"/>
</dbReference>
<name>A0ABY4RYY6_9BACL</name>
<evidence type="ECO:0000313" key="2">
    <source>
        <dbReference type="EMBL" id="UQZ87630.1"/>
    </source>
</evidence>
<sequence>MLQKVARMGKDVKYAAVSVLSVIAVIVLHLIHFLSAPVMMGAMEMQGHQHGAHGATPQTILFTIALLAVNGAGMYFAVRQLHMAWKQRRRGWHTYMCCTISTAVLIIGVYTIVS</sequence>